<evidence type="ECO:0000256" key="2">
    <source>
        <dbReference type="ARBA" id="ARBA00022645"/>
    </source>
</evidence>
<protein>
    <recommendedName>
        <fullName evidence="7">Carboxypeptidase</fullName>
        <ecNumber evidence="7">3.4.16.-</ecNumber>
    </recommendedName>
</protein>
<comment type="similarity">
    <text evidence="1 7">Belongs to the peptidase S10 family.</text>
</comment>
<keyword evidence="5 7" id="KW-0378">Hydrolase</keyword>
<dbReference type="EMBL" id="JABAYA010000041">
    <property type="protein sequence ID" value="KAF7728221.1"/>
    <property type="molecule type" value="Genomic_DNA"/>
</dbReference>
<dbReference type="EC" id="3.4.16.-" evidence="7"/>
<dbReference type="InterPro" id="IPR001563">
    <property type="entry name" value="Peptidase_S10"/>
</dbReference>
<dbReference type="InterPro" id="IPR029058">
    <property type="entry name" value="AB_hydrolase_fold"/>
</dbReference>
<feature type="chain" id="PRO_5034997642" description="Carboxypeptidase" evidence="7">
    <location>
        <begin position="27"/>
        <end position="513"/>
    </location>
</feature>
<dbReference type="OrthoDB" id="443318at2759"/>
<accession>A0A8H7BW94</accession>
<keyword evidence="9" id="KW-1185">Reference proteome</keyword>
<dbReference type="PANTHER" id="PTHR11802">
    <property type="entry name" value="SERINE PROTEASE FAMILY S10 SERINE CARBOXYPEPTIDASE"/>
    <property type="match status" value="1"/>
</dbReference>
<reference evidence="8" key="1">
    <citation type="submission" date="2020-01" db="EMBL/GenBank/DDBJ databases">
        <title>Genome Sequencing of Three Apophysomyces-Like Fungal Strains Confirms a Novel Fungal Genus in the Mucoromycota with divergent Burkholderia-like Endosymbiotic Bacteria.</title>
        <authorList>
            <person name="Stajich J.E."/>
            <person name="Macias A.M."/>
            <person name="Carter-House D."/>
            <person name="Lovett B."/>
            <person name="Kasson L.R."/>
            <person name="Berry K."/>
            <person name="Grigoriev I."/>
            <person name="Chang Y."/>
            <person name="Spatafora J."/>
            <person name="Kasson M.T."/>
        </authorList>
    </citation>
    <scope>NUCLEOTIDE SEQUENCE</scope>
    <source>
        <strain evidence="8">NRRL A-21654</strain>
    </source>
</reference>
<feature type="signal peptide" evidence="7">
    <location>
        <begin position="1"/>
        <end position="26"/>
    </location>
</feature>
<evidence type="ECO:0000256" key="6">
    <source>
        <dbReference type="ARBA" id="ARBA00023180"/>
    </source>
</evidence>
<dbReference type="PRINTS" id="PR00724">
    <property type="entry name" value="CRBOXYPTASEC"/>
</dbReference>
<dbReference type="SUPFAM" id="SSF53474">
    <property type="entry name" value="alpha/beta-Hydrolases"/>
    <property type="match status" value="1"/>
</dbReference>
<evidence type="ECO:0000256" key="3">
    <source>
        <dbReference type="ARBA" id="ARBA00022670"/>
    </source>
</evidence>
<keyword evidence="4 7" id="KW-0732">Signal</keyword>
<evidence type="ECO:0000256" key="5">
    <source>
        <dbReference type="ARBA" id="ARBA00022801"/>
    </source>
</evidence>
<evidence type="ECO:0000313" key="8">
    <source>
        <dbReference type="EMBL" id="KAF7728221.1"/>
    </source>
</evidence>
<dbReference type="GO" id="GO:0004185">
    <property type="term" value="F:serine-type carboxypeptidase activity"/>
    <property type="evidence" value="ECO:0007669"/>
    <property type="project" value="UniProtKB-UniRule"/>
</dbReference>
<dbReference type="Proteomes" id="UP000605846">
    <property type="component" value="Unassembled WGS sequence"/>
</dbReference>
<sequence>MPTFASLCKFVLGVTFCSGLIQTSTAQRFVRQDVEAYRQISCPGRQDQGPQSPLNYDEALASDDLAIFAHPAFPQYGIRYKSTSLCDPNVKQISGYLDISTDKHLFFWFFESRNKPKEDPLVLWLNGGPGCSSLTGLMMELGPCTVNKDGNGTDINKYSWTNKANMIFLDQPINTGYSYGEGHVISSDQAANDVYAFLQLFFKKYPEYSKLDFHVAGESYAGHYIPAIGEVLYKRNKGIYPATNLRLYASTLTSINLKSLMIGNGLTDPLLQNKYYGQMACKNSYEPVLDESSCEMMDLFYNATSSYIEDCYKLKDNCHCQLAEVVAKDQLRWYSSDSGRSVYDVRKKCAKEDQCYPLIPMMKKFLNRKDIKKSLGVDQNIEYDSCNSDISVSFKTTGDWMRPSMDKLSPLLDNGIRVLIYAGDADYICNWMGNKAWTKALRWSASNKFVTAKDVEWISPTTNKKIGELRMTPDDRFAFLRVYEAGHFVPYDQPEHALDMFNAWIKKQVMPSA</sequence>
<dbReference type="InterPro" id="IPR018202">
    <property type="entry name" value="Ser_caboxypep_ser_AS"/>
</dbReference>
<proteinExistence type="inferred from homology"/>
<dbReference type="GO" id="GO:0006508">
    <property type="term" value="P:proteolysis"/>
    <property type="evidence" value="ECO:0007669"/>
    <property type="project" value="UniProtKB-KW"/>
</dbReference>
<evidence type="ECO:0000256" key="4">
    <source>
        <dbReference type="ARBA" id="ARBA00022729"/>
    </source>
</evidence>
<evidence type="ECO:0000256" key="1">
    <source>
        <dbReference type="ARBA" id="ARBA00009431"/>
    </source>
</evidence>
<dbReference type="Gene3D" id="1.10.287.410">
    <property type="match status" value="1"/>
</dbReference>
<dbReference type="PANTHER" id="PTHR11802:SF113">
    <property type="entry name" value="SERINE CARBOXYPEPTIDASE CTSA-4.1"/>
    <property type="match status" value="1"/>
</dbReference>
<gene>
    <name evidence="8" type="ORF">EC973_006502</name>
</gene>
<keyword evidence="6" id="KW-0325">Glycoprotein</keyword>
<evidence type="ECO:0000313" key="9">
    <source>
        <dbReference type="Proteomes" id="UP000605846"/>
    </source>
</evidence>
<dbReference type="GO" id="GO:0000324">
    <property type="term" value="C:fungal-type vacuole"/>
    <property type="evidence" value="ECO:0007669"/>
    <property type="project" value="TreeGrafter"/>
</dbReference>
<name>A0A8H7BW94_9FUNG</name>
<keyword evidence="2 7" id="KW-0121">Carboxypeptidase</keyword>
<comment type="caution">
    <text evidence="8">The sequence shown here is derived from an EMBL/GenBank/DDBJ whole genome shotgun (WGS) entry which is preliminary data.</text>
</comment>
<dbReference type="Pfam" id="PF00450">
    <property type="entry name" value="Peptidase_S10"/>
    <property type="match status" value="1"/>
</dbReference>
<keyword evidence="3 7" id="KW-0645">Protease</keyword>
<evidence type="ECO:0000256" key="7">
    <source>
        <dbReference type="RuleBase" id="RU361156"/>
    </source>
</evidence>
<dbReference type="AlphaFoldDB" id="A0A8H7BW94"/>
<dbReference type="Gene3D" id="3.40.50.1820">
    <property type="entry name" value="alpha/beta hydrolase"/>
    <property type="match status" value="1"/>
</dbReference>
<organism evidence="8 9">
    <name type="scientific">Apophysomyces ossiformis</name>
    <dbReference type="NCBI Taxonomy" id="679940"/>
    <lineage>
        <taxon>Eukaryota</taxon>
        <taxon>Fungi</taxon>
        <taxon>Fungi incertae sedis</taxon>
        <taxon>Mucoromycota</taxon>
        <taxon>Mucoromycotina</taxon>
        <taxon>Mucoromycetes</taxon>
        <taxon>Mucorales</taxon>
        <taxon>Mucorineae</taxon>
        <taxon>Mucoraceae</taxon>
        <taxon>Apophysomyces</taxon>
    </lineage>
</organism>
<dbReference type="PROSITE" id="PS00131">
    <property type="entry name" value="CARBOXYPEPT_SER_SER"/>
    <property type="match status" value="1"/>
</dbReference>